<dbReference type="SUPFAM" id="SSF69287">
    <property type="entry name" value="Urease metallochaperone UreE, N-terminal domain"/>
    <property type="match status" value="1"/>
</dbReference>
<feature type="compositionally biased region" description="Basic and acidic residues" evidence="6">
    <location>
        <begin position="145"/>
        <end position="173"/>
    </location>
</feature>
<evidence type="ECO:0000313" key="9">
    <source>
        <dbReference type="Proteomes" id="UP001157961"/>
    </source>
</evidence>
<keyword evidence="3 5" id="KW-0533">Nickel</keyword>
<sequence>MSALPTAHGYHTHGHAPEQGRVALTYEDRFLRRKTLRLEDGSRILVDLPKTTSLNHGGVLLLQDGGEITVIAAPEPLLQVTAEHLPRIAWHIGNRHTPCQIEDTRLLIQRDHVIKEMLELLGAIVTEVTEPFTPEGGAYGHGRTHSHDHSHPHAHDHTMAHPADHNRDHGHDH</sequence>
<dbReference type="EMBL" id="FXTY01000003">
    <property type="protein sequence ID" value="SMP18180.1"/>
    <property type="molecule type" value="Genomic_DNA"/>
</dbReference>
<evidence type="ECO:0000256" key="6">
    <source>
        <dbReference type="SAM" id="MobiDB-lite"/>
    </source>
</evidence>
<feature type="domain" description="UreE urease accessory N-terminal" evidence="7">
    <location>
        <begin position="1"/>
        <end position="68"/>
    </location>
</feature>
<dbReference type="Pfam" id="PF05194">
    <property type="entry name" value="UreE_C"/>
    <property type="match status" value="1"/>
</dbReference>
<comment type="caution">
    <text evidence="8">The sequence shown here is derived from an EMBL/GenBank/DDBJ whole genome shotgun (WGS) entry which is preliminary data.</text>
</comment>
<dbReference type="InterPro" id="IPR004029">
    <property type="entry name" value="UreE_N"/>
</dbReference>
<comment type="function">
    <text evidence="5">Involved in urease metallocenter assembly. Binds nickel. Probably functions as a nickel donor during metallocenter assembly.</text>
</comment>
<reference evidence="8 9" key="1">
    <citation type="submission" date="2017-05" db="EMBL/GenBank/DDBJ databases">
        <authorList>
            <person name="Varghese N."/>
            <person name="Submissions S."/>
        </authorList>
    </citation>
    <scope>NUCLEOTIDE SEQUENCE [LARGE SCALE GENOMIC DNA]</scope>
    <source>
        <strain evidence="8 9">DSM 29734</strain>
    </source>
</reference>
<dbReference type="Gene3D" id="2.60.260.20">
    <property type="entry name" value="Urease metallochaperone UreE, N-terminal domain"/>
    <property type="match status" value="1"/>
</dbReference>
<comment type="subcellular location">
    <subcellularLocation>
        <location evidence="1 5">Cytoplasm</location>
    </subcellularLocation>
</comment>
<dbReference type="Gene3D" id="3.30.70.790">
    <property type="entry name" value="UreE, C-terminal domain"/>
    <property type="match status" value="1"/>
</dbReference>
<dbReference type="Pfam" id="PF02814">
    <property type="entry name" value="UreE_N"/>
    <property type="match status" value="1"/>
</dbReference>
<evidence type="ECO:0000313" key="8">
    <source>
        <dbReference type="EMBL" id="SMP18180.1"/>
    </source>
</evidence>
<keyword evidence="4 5" id="KW-0143">Chaperone</keyword>
<evidence type="ECO:0000256" key="4">
    <source>
        <dbReference type="ARBA" id="ARBA00023186"/>
    </source>
</evidence>
<dbReference type="SUPFAM" id="SSF69737">
    <property type="entry name" value="Urease metallochaperone UreE, C-terminal domain"/>
    <property type="match status" value="1"/>
</dbReference>
<organism evidence="8 9">
    <name type="scientific">Shimia sagamensis</name>
    <dbReference type="NCBI Taxonomy" id="1566352"/>
    <lineage>
        <taxon>Bacteria</taxon>
        <taxon>Pseudomonadati</taxon>
        <taxon>Pseudomonadota</taxon>
        <taxon>Alphaproteobacteria</taxon>
        <taxon>Rhodobacterales</taxon>
        <taxon>Roseobacteraceae</taxon>
    </lineage>
</organism>
<name>A0ABY1NVD0_9RHOB</name>
<dbReference type="RefSeq" id="WP_283425693.1">
    <property type="nucleotide sequence ID" value="NZ_FXTY01000003.1"/>
</dbReference>
<dbReference type="InterPro" id="IPR012406">
    <property type="entry name" value="UreE"/>
</dbReference>
<gene>
    <name evidence="5" type="primary">ureE</name>
    <name evidence="8" type="ORF">SAMN06265373_103240</name>
</gene>
<evidence type="ECO:0000256" key="5">
    <source>
        <dbReference type="HAMAP-Rule" id="MF_00822"/>
    </source>
</evidence>
<keyword evidence="2 5" id="KW-0963">Cytoplasm</keyword>
<dbReference type="SMART" id="SM00988">
    <property type="entry name" value="UreE_N"/>
    <property type="match status" value="1"/>
</dbReference>
<protein>
    <recommendedName>
        <fullName evidence="5">Urease accessory protein UreE</fullName>
    </recommendedName>
</protein>
<evidence type="ECO:0000259" key="7">
    <source>
        <dbReference type="SMART" id="SM00988"/>
    </source>
</evidence>
<keyword evidence="9" id="KW-1185">Reference proteome</keyword>
<feature type="region of interest" description="Disordered" evidence="6">
    <location>
        <begin position="134"/>
        <end position="173"/>
    </location>
</feature>
<dbReference type="NCBIfam" id="NF009758">
    <property type="entry name" value="PRK13261.2-4"/>
    <property type="match status" value="1"/>
</dbReference>
<proteinExistence type="inferred from homology"/>
<evidence type="ECO:0000256" key="3">
    <source>
        <dbReference type="ARBA" id="ARBA00022596"/>
    </source>
</evidence>
<dbReference type="Proteomes" id="UP001157961">
    <property type="component" value="Unassembled WGS sequence"/>
</dbReference>
<dbReference type="CDD" id="cd00571">
    <property type="entry name" value="UreE"/>
    <property type="match status" value="1"/>
</dbReference>
<evidence type="ECO:0000256" key="1">
    <source>
        <dbReference type="ARBA" id="ARBA00004496"/>
    </source>
</evidence>
<dbReference type="InterPro" id="IPR036118">
    <property type="entry name" value="UreE_N_sf"/>
</dbReference>
<dbReference type="HAMAP" id="MF_00822">
    <property type="entry name" value="UreE"/>
    <property type="match status" value="1"/>
</dbReference>
<comment type="similarity">
    <text evidence="5">Belongs to the UreE family.</text>
</comment>
<dbReference type="InterPro" id="IPR007864">
    <property type="entry name" value="UreE_C_dom"/>
</dbReference>
<accession>A0ABY1NVD0</accession>
<evidence type="ECO:0000256" key="2">
    <source>
        <dbReference type="ARBA" id="ARBA00022490"/>
    </source>
</evidence>